<proteinExistence type="predicted"/>
<dbReference type="Gene3D" id="3.10.20.30">
    <property type="match status" value="1"/>
</dbReference>
<dbReference type="InterPro" id="IPR003749">
    <property type="entry name" value="ThiS/MoaD-like"/>
</dbReference>
<dbReference type="RefSeq" id="WP_095505683.1">
    <property type="nucleotide sequence ID" value="NZ_BSNC01000003.1"/>
</dbReference>
<dbReference type="Pfam" id="PF02597">
    <property type="entry name" value="ThiS"/>
    <property type="match status" value="1"/>
</dbReference>
<comment type="caution">
    <text evidence="1">The sequence shown here is derived from an EMBL/GenBank/DDBJ whole genome shotgun (WGS) entry which is preliminary data.</text>
</comment>
<dbReference type="InterPro" id="IPR012675">
    <property type="entry name" value="Beta-grasp_dom_sf"/>
</dbReference>
<reference evidence="1" key="2">
    <citation type="submission" date="2023-01" db="EMBL/GenBank/DDBJ databases">
        <title>Draft genome sequence of Paraferrimonas sedimenticola strain NBRC 101628.</title>
        <authorList>
            <person name="Sun Q."/>
            <person name="Mori K."/>
        </authorList>
    </citation>
    <scope>NUCLEOTIDE SEQUENCE</scope>
    <source>
        <strain evidence="1">NBRC 101628</strain>
    </source>
</reference>
<dbReference type="Proteomes" id="UP001161422">
    <property type="component" value="Unassembled WGS sequence"/>
</dbReference>
<evidence type="ECO:0008006" key="3">
    <source>
        <dbReference type="Google" id="ProtNLM"/>
    </source>
</evidence>
<name>A0AA37VU73_9GAMM</name>
<reference evidence="1" key="1">
    <citation type="journal article" date="2014" name="Int. J. Syst. Evol. Microbiol.">
        <title>Complete genome sequence of Corynebacterium casei LMG S-19264T (=DSM 44701T), isolated from a smear-ripened cheese.</title>
        <authorList>
            <consortium name="US DOE Joint Genome Institute (JGI-PGF)"/>
            <person name="Walter F."/>
            <person name="Albersmeier A."/>
            <person name="Kalinowski J."/>
            <person name="Ruckert C."/>
        </authorList>
    </citation>
    <scope>NUCLEOTIDE SEQUENCE</scope>
    <source>
        <strain evidence="1">NBRC 101628</strain>
    </source>
</reference>
<dbReference type="NCBIfam" id="TIGR01683">
    <property type="entry name" value="thiS"/>
    <property type="match status" value="1"/>
</dbReference>
<organism evidence="1 2">
    <name type="scientific">Paraferrimonas sedimenticola</name>
    <dbReference type="NCBI Taxonomy" id="375674"/>
    <lineage>
        <taxon>Bacteria</taxon>
        <taxon>Pseudomonadati</taxon>
        <taxon>Pseudomonadota</taxon>
        <taxon>Gammaproteobacteria</taxon>
        <taxon>Alteromonadales</taxon>
        <taxon>Ferrimonadaceae</taxon>
        <taxon>Paraferrimonas</taxon>
    </lineage>
</organism>
<protein>
    <recommendedName>
        <fullName evidence="3">Sulfur carrier protein ThiS</fullName>
    </recommendedName>
</protein>
<dbReference type="PANTHER" id="PTHR34472">
    <property type="entry name" value="SULFUR CARRIER PROTEIN THIS"/>
    <property type="match status" value="1"/>
</dbReference>
<sequence>MTTPTLTITLNGQQHQVAEGSTLAQALALLERPLEQLAVSVNQQIVPKSQWQQAIEPNANIQVFHAIAGG</sequence>
<evidence type="ECO:0000313" key="1">
    <source>
        <dbReference type="EMBL" id="GLP95694.1"/>
    </source>
</evidence>
<dbReference type="EMBL" id="BSNC01000003">
    <property type="protein sequence ID" value="GLP95694.1"/>
    <property type="molecule type" value="Genomic_DNA"/>
</dbReference>
<accession>A0AA37VU73</accession>
<dbReference type="PANTHER" id="PTHR34472:SF1">
    <property type="entry name" value="SULFUR CARRIER PROTEIN THIS"/>
    <property type="match status" value="1"/>
</dbReference>
<dbReference type="InterPro" id="IPR010035">
    <property type="entry name" value="Thi_S"/>
</dbReference>
<evidence type="ECO:0000313" key="2">
    <source>
        <dbReference type="Proteomes" id="UP001161422"/>
    </source>
</evidence>
<dbReference type="CDD" id="cd00565">
    <property type="entry name" value="Ubl_ThiS"/>
    <property type="match status" value="1"/>
</dbReference>
<gene>
    <name evidence="1" type="ORF">GCM10007895_10000</name>
</gene>
<dbReference type="InterPro" id="IPR016155">
    <property type="entry name" value="Mopterin_synth/thiamin_S_b"/>
</dbReference>
<dbReference type="AlphaFoldDB" id="A0AA37VU73"/>
<dbReference type="SUPFAM" id="SSF54285">
    <property type="entry name" value="MoaD/ThiS"/>
    <property type="match status" value="1"/>
</dbReference>
<keyword evidence="2" id="KW-1185">Reference proteome</keyword>